<protein>
    <submittedName>
        <fullName evidence="1">Uncharacterized protein</fullName>
    </submittedName>
</protein>
<reference evidence="1" key="1">
    <citation type="journal article" date="2013" name="BMC Genomics">
        <title>Unscrambling butterfly oogenesis.</title>
        <authorList>
            <person name="Carter J.M."/>
            <person name="Baker S.C."/>
            <person name="Pink R."/>
            <person name="Carter D.R."/>
            <person name="Collins A."/>
            <person name="Tomlin J."/>
            <person name="Gibbs M."/>
            <person name="Breuker C.J."/>
        </authorList>
    </citation>
    <scope>NUCLEOTIDE SEQUENCE</scope>
    <source>
        <tissue evidence="1">Ovary</tissue>
    </source>
</reference>
<dbReference type="AlphaFoldDB" id="S4NSK0"/>
<name>S4NSK0_9NEOP</name>
<dbReference type="EMBL" id="GAIX01012516">
    <property type="protein sequence ID" value="JAA80044.1"/>
    <property type="molecule type" value="Transcribed_RNA"/>
</dbReference>
<sequence length="113" mass="13286">MFMGGQVPDQNRKIIIFFYQKQNYTQRYFHTEVMHHFFSLKLSLEDVLASFAIGQYTGKRILIITGESKRFRTYASLAYSLTIYISLNHSRPLFKLLREIDLLVLGNSPSDMR</sequence>
<organism evidence="1">
    <name type="scientific">Pararge aegeria</name>
    <name type="common">speckled wood butterfly</name>
    <dbReference type="NCBI Taxonomy" id="116150"/>
    <lineage>
        <taxon>Eukaryota</taxon>
        <taxon>Metazoa</taxon>
        <taxon>Ecdysozoa</taxon>
        <taxon>Arthropoda</taxon>
        <taxon>Hexapoda</taxon>
        <taxon>Insecta</taxon>
        <taxon>Pterygota</taxon>
        <taxon>Neoptera</taxon>
        <taxon>Endopterygota</taxon>
        <taxon>Lepidoptera</taxon>
        <taxon>Glossata</taxon>
        <taxon>Ditrysia</taxon>
        <taxon>Papilionoidea</taxon>
        <taxon>Nymphalidae</taxon>
        <taxon>Satyrinae</taxon>
        <taxon>Satyrini</taxon>
        <taxon>Parargina</taxon>
        <taxon>Pararge</taxon>
    </lineage>
</organism>
<proteinExistence type="predicted"/>
<reference evidence="1" key="2">
    <citation type="submission" date="2013-05" db="EMBL/GenBank/DDBJ databases">
        <authorList>
            <person name="Carter J.-M."/>
            <person name="Baker S.C."/>
            <person name="Pink R."/>
            <person name="Carter D.R.F."/>
            <person name="Collins A."/>
            <person name="Tomlin J."/>
            <person name="Gibbs M."/>
            <person name="Breuker C.J."/>
        </authorList>
    </citation>
    <scope>NUCLEOTIDE SEQUENCE</scope>
    <source>
        <tissue evidence="1">Ovary</tissue>
    </source>
</reference>
<evidence type="ECO:0000313" key="1">
    <source>
        <dbReference type="EMBL" id="JAA80044.1"/>
    </source>
</evidence>
<accession>S4NSK0</accession>